<keyword evidence="3 4" id="KW-0456">Lyase</keyword>
<dbReference type="Proteomes" id="UP000316921">
    <property type="component" value="Chromosome"/>
</dbReference>
<dbReference type="KEGG" id="pbap:Pla133_35790"/>
<dbReference type="EC" id="4.2.1.96" evidence="4"/>
<dbReference type="PANTHER" id="PTHR12599:SF0">
    <property type="entry name" value="PTERIN-4-ALPHA-CARBINOLAMINE DEHYDRATASE"/>
    <property type="match status" value="1"/>
</dbReference>
<gene>
    <name evidence="5" type="primary">phhB</name>
    <name evidence="5" type="ORF">Pla133_35790</name>
</gene>
<dbReference type="SUPFAM" id="SSF55248">
    <property type="entry name" value="PCD-like"/>
    <property type="match status" value="1"/>
</dbReference>
<accession>A0A518BND6</accession>
<dbReference type="HAMAP" id="MF_00434">
    <property type="entry name" value="Pterin_4_alpha"/>
    <property type="match status" value="1"/>
</dbReference>
<dbReference type="EMBL" id="CP036287">
    <property type="protein sequence ID" value="QDU68481.1"/>
    <property type="molecule type" value="Genomic_DNA"/>
</dbReference>
<name>A0A518BND6_9BACT</name>
<dbReference type="Gene3D" id="3.30.1360.20">
    <property type="entry name" value="Transcriptional coactivator/pterin dehydratase"/>
    <property type="match status" value="1"/>
</dbReference>
<keyword evidence="6" id="KW-1185">Reference proteome</keyword>
<evidence type="ECO:0000256" key="3">
    <source>
        <dbReference type="ARBA" id="ARBA00023239"/>
    </source>
</evidence>
<dbReference type="NCBIfam" id="NF002017">
    <property type="entry name" value="PRK00823.1-2"/>
    <property type="match status" value="1"/>
</dbReference>
<dbReference type="GO" id="GO:0006729">
    <property type="term" value="P:tetrahydrobiopterin biosynthetic process"/>
    <property type="evidence" value="ECO:0007669"/>
    <property type="project" value="InterPro"/>
</dbReference>
<dbReference type="RefSeq" id="WP_145067535.1">
    <property type="nucleotide sequence ID" value="NZ_CP036287.1"/>
</dbReference>
<evidence type="ECO:0000256" key="4">
    <source>
        <dbReference type="HAMAP-Rule" id="MF_00434"/>
    </source>
</evidence>
<evidence type="ECO:0000256" key="2">
    <source>
        <dbReference type="ARBA" id="ARBA00006472"/>
    </source>
</evidence>
<organism evidence="5 6">
    <name type="scientific">Engelhardtia mirabilis</name>
    <dbReference type="NCBI Taxonomy" id="2528011"/>
    <lineage>
        <taxon>Bacteria</taxon>
        <taxon>Pseudomonadati</taxon>
        <taxon>Planctomycetota</taxon>
        <taxon>Planctomycetia</taxon>
        <taxon>Planctomycetia incertae sedis</taxon>
        <taxon>Engelhardtia</taxon>
    </lineage>
</organism>
<evidence type="ECO:0000313" key="6">
    <source>
        <dbReference type="Proteomes" id="UP000316921"/>
    </source>
</evidence>
<dbReference type="NCBIfam" id="NF002018">
    <property type="entry name" value="PRK00823.1-3"/>
    <property type="match status" value="1"/>
</dbReference>
<evidence type="ECO:0000313" key="5">
    <source>
        <dbReference type="EMBL" id="QDU68481.1"/>
    </source>
</evidence>
<reference evidence="5 6" key="1">
    <citation type="submission" date="2019-02" db="EMBL/GenBank/DDBJ databases">
        <title>Deep-cultivation of Planctomycetes and their phenomic and genomic characterization uncovers novel biology.</title>
        <authorList>
            <person name="Wiegand S."/>
            <person name="Jogler M."/>
            <person name="Boedeker C."/>
            <person name="Pinto D."/>
            <person name="Vollmers J."/>
            <person name="Rivas-Marin E."/>
            <person name="Kohn T."/>
            <person name="Peeters S.H."/>
            <person name="Heuer A."/>
            <person name="Rast P."/>
            <person name="Oberbeckmann S."/>
            <person name="Bunk B."/>
            <person name="Jeske O."/>
            <person name="Meyerdierks A."/>
            <person name="Storesund J.E."/>
            <person name="Kallscheuer N."/>
            <person name="Luecker S."/>
            <person name="Lage O.M."/>
            <person name="Pohl T."/>
            <person name="Merkel B.J."/>
            <person name="Hornburger P."/>
            <person name="Mueller R.-W."/>
            <person name="Bruemmer F."/>
            <person name="Labrenz M."/>
            <person name="Spormann A.M."/>
            <person name="Op den Camp H."/>
            <person name="Overmann J."/>
            <person name="Amann R."/>
            <person name="Jetten M.S.M."/>
            <person name="Mascher T."/>
            <person name="Medema M.H."/>
            <person name="Devos D.P."/>
            <person name="Kaster A.-K."/>
            <person name="Ovreas L."/>
            <person name="Rohde M."/>
            <person name="Galperin M.Y."/>
            <person name="Jogler C."/>
        </authorList>
    </citation>
    <scope>NUCLEOTIDE SEQUENCE [LARGE SCALE GENOMIC DNA]</scope>
    <source>
        <strain evidence="5 6">Pla133</strain>
    </source>
</reference>
<comment type="similarity">
    <text evidence="2 4">Belongs to the pterin-4-alpha-carbinolamine dehydratase family.</text>
</comment>
<dbReference type="PANTHER" id="PTHR12599">
    <property type="entry name" value="PTERIN-4-ALPHA-CARBINOLAMINE DEHYDRATASE"/>
    <property type="match status" value="1"/>
</dbReference>
<proteinExistence type="inferred from homology"/>
<protein>
    <recommendedName>
        <fullName evidence="4">Putative pterin-4-alpha-carbinolamine dehydratase</fullName>
        <shortName evidence="4">PHS</shortName>
        <ecNumber evidence="4">4.2.1.96</ecNumber>
    </recommendedName>
    <alternativeName>
        <fullName evidence="4">4-alpha-hydroxy-tetrahydropterin dehydratase</fullName>
    </alternativeName>
    <alternativeName>
        <fullName evidence="4">Pterin carbinolamine dehydratase</fullName>
        <shortName evidence="4">PCD</shortName>
    </alternativeName>
</protein>
<dbReference type="InterPro" id="IPR036428">
    <property type="entry name" value="PCD_sf"/>
</dbReference>
<dbReference type="GO" id="GO:0008124">
    <property type="term" value="F:4-alpha-hydroxytetrahydrobiopterin dehydratase activity"/>
    <property type="evidence" value="ECO:0007669"/>
    <property type="project" value="UniProtKB-UniRule"/>
</dbReference>
<dbReference type="InterPro" id="IPR001533">
    <property type="entry name" value="Pterin_deHydtase"/>
</dbReference>
<comment type="catalytic activity">
    <reaction evidence="1 4">
        <text>(4aS,6R)-4a-hydroxy-L-erythro-5,6,7,8-tetrahydrobiopterin = (6R)-L-erythro-6,7-dihydrobiopterin + H2O</text>
        <dbReference type="Rhea" id="RHEA:11920"/>
        <dbReference type="ChEBI" id="CHEBI:15377"/>
        <dbReference type="ChEBI" id="CHEBI:15642"/>
        <dbReference type="ChEBI" id="CHEBI:43120"/>
        <dbReference type="EC" id="4.2.1.96"/>
    </reaction>
</comment>
<dbReference type="Pfam" id="PF01329">
    <property type="entry name" value="Pterin_4a"/>
    <property type="match status" value="1"/>
</dbReference>
<evidence type="ECO:0000256" key="1">
    <source>
        <dbReference type="ARBA" id="ARBA00001554"/>
    </source>
</evidence>
<sequence>MTTAARPTKLTEAEIEQRAGDLKAWSVEAGKLHRAYRFPNFDEAFGFMSAVALEAKALDHHPEWSNVYDRVVIDLTTHDAGGLTKLDFILAARCEQLAADFGARS</sequence>
<dbReference type="AlphaFoldDB" id="A0A518BND6"/>